<dbReference type="InterPro" id="IPR011008">
    <property type="entry name" value="Dimeric_a/b-barrel"/>
</dbReference>
<name>A0A0P1HYS1_9RHOB</name>
<dbReference type="RefSeq" id="WP_058287449.1">
    <property type="nucleotide sequence ID" value="NZ_CYSR01000031.1"/>
</dbReference>
<protein>
    <recommendedName>
        <fullName evidence="3">Antibiotic biosynthesis monooxygenase</fullName>
    </recommendedName>
</protein>
<dbReference type="STRING" id="1396826.PHA8399_03580"/>
<accession>A0A0P1HYS1</accession>
<reference evidence="1 2" key="1">
    <citation type="submission" date="2015-09" db="EMBL/GenBank/DDBJ databases">
        <authorList>
            <consortium name="Swine Surveillance"/>
        </authorList>
    </citation>
    <scope>NUCLEOTIDE SEQUENCE [LARGE SCALE GENOMIC DNA]</scope>
    <source>
        <strain evidence="1 2">CECT 8399</strain>
    </source>
</reference>
<sequence>MIMRIFQVVIRPGKEAEFSKFFHETAIPLMKGTDGIVSVLPGAPRSETPREFSFVMVWKDLASLKAFAGEDYTSPHIDPAEAELVGSRTIKHYNLVET</sequence>
<dbReference type="Proteomes" id="UP000051326">
    <property type="component" value="Unassembled WGS sequence"/>
</dbReference>
<evidence type="ECO:0000313" key="2">
    <source>
        <dbReference type="Proteomes" id="UP000051326"/>
    </source>
</evidence>
<dbReference type="EMBL" id="CYSR01000031">
    <property type="protein sequence ID" value="CUI01438.1"/>
    <property type="molecule type" value="Genomic_DNA"/>
</dbReference>
<evidence type="ECO:0008006" key="3">
    <source>
        <dbReference type="Google" id="ProtNLM"/>
    </source>
</evidence>
<dbReference type="SUPFAM" id="SSF54909">
    <property type="entry name" value="Dimeric alpha+beta barrel"/>
    <property type="match status" value="1"/>
</dbReference>
<evidence type="ECO:0000313" key="1">
    <source>
        <dbReference type="EMBL" id="CUI01438.1"/>
    </source>
</evidence>
<gene>
    <name evidence="1" type="ORF">PHA8399_03580</name>
</gene>
<dbReference type="AlphaFoldDB" id="A0A0P1HYS1"/>
<dbReference type="Gene3D" id="3.30.70.100">
    <property type="match status" value="1"/>
</dbReference>
<organism evidence="1 2">
    <name type="scientific">Leisingera aquaemixtae</name>
    <dbReference type="NCBI Taxonomy" id="1396826"/>
    <lineage>
        <taxon>Bacteria</taxon>
        <taxon>Pseudomonadati</taxon>
        <taxon>Pseudomonadota</taxon>
        <taxon>Alphaproteobacteria</taxon>
        <taxon>Rhodobacterales</taxon>
        <taxon>Roseobacteraceae</taxon>
        <taxon>Leisingera</taxon>
    </lineage>
</organism>
<proteinExistence type="predicted"/>